<proteinExistence type="predicted"/>
<dbReference type="AlphaFoldDB" id="A0A8B6CBK2"/>
<name>A0A8B6CBK2_MYTGA</name>
<feature type="chain" id="PRO_5032279365" description="Corticotropin-releasing factor domain-containing protein" evidence="1">
    <location>
        <begin position="22"/>
        <end position="162"/>
    </location>
</feature>
<evidence type="ECO:0008006" key="4">
    <source>
        <dbReference type="Google" id="ProtNLM"/>
    </source>
</evidence>
<accession>A0A8B6CBK2</accession>
<gene>
    <name evidence="2" type="ORF">MGAL_10B072414</name>
</gene>
<dbReference type="OrthoDB" id="6067237at2759"/>
<protein>
    <recommendedName>
        <fullName evidence="4">Corticotropin-releasing factor domain-containing protein</fullName>
    </recommendedName>
</protein>
<sequence length="162" mass="18191">MNLNGIHIVLVFVSAFVVCKAMYLPNEDDDLQSDNTETGSEYRGGDISLQKRRGLSVRGDLRALARMLRFQQNKRRQGQTSVLPSHTQLIGLGKRNDLTVADDEGNRIKRLQDAFNSVIKRQRLSINGALHSLSDMLASSGRTRLSEEVSSNKNRLMHLGRK</sequence>
<reference evidence="2" key="1">
    <citation type="submission" date="2018-11" db="EMBL/GenBank/DDBJ databases">
        <authorList>
            <person name="Alioto T."/>
            <person name="Alioto T."/>
        </authorList>
    </citation>
    <scope>NUCLEOTIDE SEQUENCE</scope>
</reference>
<evidence type="ECO:0000313" key="2">
    <source>
        <dbReference type="EMBL" id="VDI02572.1"/>
    </source>
</evidence>
<organism evidence="2 3">
    <name type="scientific">Mytilus galloprovincialis</name>
    <name type="common">Mediterranean mussel</name>
    <dbReference type="NCBI Taxonomy" id="29158"/>
    <lineage>
        <taxon>Eukaryota</taxon>
        <taxon>Metazoa</taxon>
        <taxon>Spiralia</taxon>
        <taxon>Lophotrochozoa</taxon>
        <taxon>Mollusca</taxon>
        <taxon>Bivalvia</taxon>
        <taxon>Autobranchia</taxon>
        <taxon>Pteriomorphia</taxon>
        <taxon>Mytilida</taxon>
        <taxon>Mytiloidea</taxon>
        <taxon>Mytilidae</taxon>
        <taxon>Mytilinae</taxon>
        <taxon>Mytilus</taxon>
    </lineage>
</organism>
<keyword evidence="1" id="KW-0732">Signal</keyword>
<dbReference type="EMBL" id="UYJE01001487">
    <property type="protein sequence ID" value="VDI02572.1"/>
    <property type="molecule type" value="Genomic_DNA"/>
</dbReference>
<feature type="signal peptide" evidence="1">
    <location>
        <begin position="1"/>
        <end position="21"/>
    </location>
</feature>
<evidence type="ECO:0000256" key="1">
    <source>
        <dbReference type="SAM" id="SignalP"/>
    </source>
</evidence>
<dbReference type="Proteomes" id="UP000596742">
    <property type="component" value="Unassembled WGS sequence"/>
</dbReference>
<evidence type="ECO:0000313" key="3">
    <source>
        <dbReference type="Proteomes" id="UP000596742"/>
    </source>
</evidence>
<keyword evidence="3" id="KW-1185">Reference proteome</keyword>
<comment type="caution">
    <text evidence="2">The sequence shown here is derived from an EMBL/GenBank/DDBJ whole genome shotgun (WGS) entry which is preliminary data.</text>
</comment>